<reference evidence="2 3" key="1">
    <citation type="submission" date="2016-10" db="EMBL/GenBank/DDBJ databases">
        <authorList>
            <person name="de Groot N.N."/>
        </authorList>
    </citation>
    <scope>NUCLEOTIDE SEQUENCE [LARGE SCALE GENOMIC DNA]</scope>
    <source>
        <strain evidence="2 3">DSM 19886</strain>
    </source>
</reference>
<dbReference type="InterPro" id="IPR024623">
    <property type="entry name" value="YtxH"/>
</dbReference>
<feature type="transmembrane region" description="Helical" evidence="1">
    <location>
        <begin position="6"/>
        <end position="27"/>
    </location>
</feature>
<dbReference type="InterPro" id="IPR052928">
    <property type="entry name" value="Desiccation-related_membrane"/>
</dbReference>
<dbReference type="PANTHER" id="PTHR35792">
    <property type="entry name" value="GENERAL STRESS PROTEIN"/>
    <property type="match status" value="1"/>
</dbReference>
<dbReference type="EMBL" id="FNGV01000005">
    <property type="protein sequence ID" value="SDM09443.1"/>
    <property type="molecule type" value="Genomic_DNA"/>
</dbReference>
<dbReference type="STRING" id="192904.SAMN04488514_1055"/>
<gene>
    <name evidence="2" type="ORF">SAMN04488514_1055</name>
</gene>
<dbReference type="AlphaFoldDB" id="A0A1G9QEN9"/>
<name>A0A1G9QEN9_9FLAO</name>
<dbReference type="Proteomes" id="UP000199440">
    <property type="component" value="Unassembled WGS sequence"/>
</dbReference>
<organism evidence="2 3">
    <name type="scientific">Kriegella aquimaris</name>
    <dbReference type="NCBI Taxonomy" id="192904"/>
    <lineage>
        <taxon>Bacteria</taxon>
        <taxon>Pseudomonadati</taxon>
        <taxon>Bacteroidota</taxon>
        <taxon>Flavobacteriia</taxon>
        <taxon>Flavobacteriales</taxon>
        <taxon>Flavobacteriaceae</taxon>
        <taxon>Kriegella</taxon>
    </lineage>
</organism>
<dbReference type="Pfam" id="PF12732">
    <property type="entry name" value="YtxH"/>
    <property type="match status" value="1"/>
</dbReference>
<keyword evidence="1" id="KW-0812">Transmembrane</keyword>
<evidence type="ECO:0000313" key="2">
    <source>
        <dbReference type="EMBL" id="SDM09443.1"/>
    </source>
</evidence>
<dbReference type="RefSeq" id="WP_089888940.1">
    <property type="nucleotide sequence ID" value="NZ_FNGV01000005.1"/>
</dbReference>
<keyword evidence="3" id="KW-1185">Reference proteome</keyword>
<dbReference type="PANTHER" id="PTHR35792:SF2">
    <property type="entry name" value="GENERAL STRESS PROTEIN"/>
    <property type="match status" value="1"/>
</dbReference>
<keyword evidence="1" id="KW-1133">Transmembrane helix</keyword>
<protein>
    <submittedName>
        <fullName evidence="2">Gas vesicle protein</fullName>
    </submittedName>
</protein>
<proteinExistence type="predicted"/>
<dbReference type="OrthoDB" id="598035at2"/>
<evidence type="ECO:0000256" key="1">
    <source>
        <dbReference type="SAM" id="Phobius"/>
    </source>
</evidence>
<accession>A0A1G9QEN9</accession>
<keyword evidence="1" id="KW-0472">Membrane</keyword>
<evidence type="ECO:0000313" key="3">
    <source>
        <dbReference type="Proteomes" id="UP000199440"/>
    </source>
</evidence>
<sequence>MSNDSGNVLLALLTGAAIGAGVGILYAPEKGVKTRKKIKEKAISAKDDIASRVSHATEELTKTADAKKEDFERRLEDTISNMSYKADDIILTLEKKLEDLRKKNAQLQK</sequence>